<accession>A0ABY7ETQ7</accession>
<evidence type="ECO:0000313" key="2">
    <source>
        <dbReference type="EMBL" id="WAR12602.1"/>
    </source>
</evidence>
<name>A0ABY7ETQ7_MYAAR</name>
<keyword evidence="3" id="KW-1185">Reference proteome</keyword>
<dbReference type="Pfam" id="PF00651">
    <property type="entry name" value="BTB"/>
    <property type="match status" value="1"/>
</dbReference>
<evidence type="ECO:0000259" key="1">
    <source>
        <dbReference type="PROSITE" id="PS50097"/>
    </source>
</evidence>
<protein>
    <submittedName>
        <fullName evidence="2">KLHL7-like protein</fullName>
    </submittedName>
</protein>
<organism evidence="2 3">
    <name type="scientific">Mya arenaria</name>
    <name type="common">Soft-shell clam</name>
    <dbReference type="NCBI Taxonomy" id="6604"/>
    <lineage>
        <taxon>Eukaryota</taxon>
        <taxon>Metazoa</taxon>
        <taxon>Spiralia</taxon>
        <taxon>Lophotrochozoa</taxon>
        <taxon>Mollusca</taxon>
        <taxon>Bivalvia</taxon>
        <taxon>Autobranchia</taxon>
        <taxon>Heteroconchia</taxon>
        <taxon>Euheterodonta</taxon>
        <taxon>Imparidentia</taxon>
        <taxon>Neoheterodontei</taxon>
        <taxon>Myida</taxon>
        <taxon>Myoidea</taxon>
        <taxon>Myidae</taxon>
        <taxon>Mya</taxon>
    </lineage>
</organism>
<proteinExistence type="predicted"/>
<dbReference type="InterPro" id="IPR011333">
    <property type="entry name" value="SKP1/BTB/POZ_sf"/>
</dbReference>
<evidence type="ECO:0000313" key="3">
    <source>
        <dbReference type="Proteomes" id="UP001164746"/>
    </source>
</evidence>
<reference evidence="2" key="1">
    <citation type="submission" date="2022-11" db="EMBL/GenBank/DDBJ databases">
        <title>Centuries of genome instability and evolution in soft-shell clam transmissible cancer (bioRxiv).</title>
        <authorList>
            <person name="Hart S.F.M."/>
            <person name="Yonemitsu M.A."/>
            <person name="Giersch R.M."/>
            <person name="Beal B.F."/>
            <person name="Arriagada G."/>
            <person name="Davis B.W."/>
            <person name="Ostrander E.A."/>
            <person name="Goff S.P."/>
            <person name="Metzger M.J."/>
        </authorList>
    </citation>
    <scope>NUCLEOTIDE SEQUENCE</scope>
    <source>
        <strain evidence="2">MELC-2E11</strain>
        <tissue evidence="2">Siphon/mantle</tissue>
    </source>
</reference>
<feature type="domain" description="BTB" evidence="1">
    <location>
        <begin position="28"/>
        <end position="95"/>
    </location>
</feature>
<dbReference type="Gene3D" id="3.30.710.10">
    <property type="entry name" value="Potassium Channel Kv1.1, Chain A"/>
    <property type="match status" value="1"/>
</dbReference>
<dbReference type="CDD" id="cd18186">
    <property type="entry name" value="BTB_POZ_ZBTB_KLHL-like"/>
    <property type="match status" value="1"/>
</dbReference>
<dbReference type="Proteomes" id="UP001164746">
    <property type="component" value="Chromosome 8"/>
</dbReference>
<dbReference type="EMBL" id="CP111019">
    <property type="protein sequence ID" value="WAR12602.1"/>
    <property type="molecule type" value="Genomic_DNA"/>
</dbReference>
<gene>
    <name evidence="2" type="ORF">MAR_026782</name>
</gene>
<dbReference type="SMART" id="SM00225">
    <property type="entry name" value="BTB"/>
    <property type="match status" value="1"/>
</dbReference>
<dbReference type="PANTHER" id="PTHR45632">
    <property type="entry name" value="LD33804P"/>
    <property type="match status" value="1"/>
</dbReference>
<dbReference type="PROSITE" id="PS50097">
    <property type="entry name" value="BTB"/>
    <property type="match status" value="1"/>
</dbReference>
<dbReference type="InterPro" id="IPR000210">
    <property type="entry name" value="BTB/POZ_dom"/>
</dbReference>
<dbReference type="SUPFAM" id="SSF54695">
    <property type="entry name" value="POZ domain"/>
    <property type="match status" value="1"/>
</dbReference>
<sequence>MEYEQEYERKYASSTLLRQVKEQNKDFCDVPVHVGTWVKRFHSCILVESGFFDTLFHTSEFREHVTGVIEIRERSSNIVDEAIQFLYNVEPNLNKDNIGEFVDIAEFLMIPRLKAFCVKWLEQTEKSITLIAISLPLFTLYDLDVPSVSDYIKKHLIELMNGTELLNIDANSLQSR</sequence>